<dbReference type="STRING" id="1294263.JCM21531_4206"/>
<dbReference type="SUPFAM" id="SSF58104">
    <property type="entry name" value="Methyl-accepting chemotaxis protein (MCP) signaling domain"/>
    <property type="match status" value="1"/>
</dbReference>
<dbReference type="Proteomes" id="UP000019109">
    <property type="component" value="Unassembled WGS sequence"/>
</dbReference>
<feature type="transmembrane region" description="Helical" evidence="4">
    <location>
        <begin position="74"/>
        <end position="91"/>
    </location>
</feature>
<keyword evidence="1" id="KW-0145">Chemotaxis</keyword>
<dbReference type="PANTHER" id="PTHR43531">
    <property type="entry name" value="PROTEIN ICFG"/>
    <property type="match status" value="1"/>
</dbReference>
<keyword evidence="4" id="KW-0472">Membrane</keyword>
<dbReference type="GO" id="GO:0005886">
    <property type="term" value="C:plasma membrane"/>
    <property type="evidence" value="ECO:0007669"/>
    <property type="project" value="TreeGrafter"/>
</dbReference>
<dbReference type="InterPro" id="IPR004089">
    <property type="entry name" value="MCPsignal_dom"/>
</dbReference>
<feature type="transmembrane region" description="Helical" evidence="4">
    <location>
        <begin position="121"/>
        <end position="139"/>
    </location>
</feature>
<evidence type="ECO:0000256" key="4">
    <source>
        <dbReference type="SAM" id="Phobius"/>
    </source>
</evidence>
<dbReference type="GO" id="GO:0004888">
    <property type="term" value="F:transmembrane signaling receptor activity"/>
    <property type="evidence" value="ECO:0007669"/>
    <property type="project" value="TreeGrafter"/>
</dbReference>
<keyword evidence="4" id="KW-1133">Transmembrane helix</keyword>
<evidence type="ECO:0000259" key="5">
    <source>
        <dbReference type="PROSITE" id="PS50111"/>
    </source>
</evidence>
<protein>
    <submittedName>
        <fullName evidence="6">Methyl-accepting chemotaxis protein</fullName>
    </submittedName>
</protein>
<dbReference type="GO" id="GO:0007165">
    <property type="term" value="P:signal transduction"/>
    <property type="evidence" value="ECO:0007669"/>
    <property type="project" value="UniProtKB-KW"/>
</dbReference>
<sequence>MNSKDIAAKSRMESDSFALKCMKFCFIFSIIDFFIVEINKKWNADAGDWLIALSGIAALIPILYYKFSKDKKNFVAVLLISAELISIGLYVSSWVYAAPALIFPFVFGALYYDSKMLKKIMLIKIPVLIAMSIFLYFLYNGTMIEDDVIFTKTLAIGSTEYYLIQLMAYGYIFMYIAKKTHSVLNSALEQGENSDALLNKVMENAENINKNINALYSYIHQSRDSLTAISESACSISSKSEAMANKAEESQNYINEIETHIEKTMEHSNIITKLTESMSEITEKNQNNIEYIVKNVNKINTSNQETIKQFEYISLNNELINEALQVINSVSDQTNLLALNASIEAARAGEAGKALQL</sequence>
<dbReference type="Pfam" id="PF00015">
    <property type="entry name" value="MCPsignal"/>
    <property type="match status" value="1"/>
</dbReference>
<proteinExistence type="inferred from homology"/>
<evidence type="ECO:0000256" key="2">
    <source>
        <dbReference type="ARBA" id="ARBA00029447"/>
    </source>
</evidence>
<comment type="similarity">
    <text evidence="2">Belongs to the methyl-accepting chemotaxis (MCP) protein family.</text>
</comment>
<evidence type="ECO:0000256" key="1">
    <source>
        <dbReference type="ARBA" id="ARBA00022500"/>
    </source>
</evidence>
<feature type="transmembrane region" description="Helical" evidence="4">
    <location>
        <begin position="159"/>
        <end position="177"/>
    </location>
</feature>
<name>W4VCQ9_9FIRM</name>
<dbReference type="InterPro" id="IPR051310">
    <property type="entry name" value="MCP_chemotaxis"/>
</dbReference>
<keyword evidence="4" id="KW-0812">Transmembrane</keyword>
<dbReference type="PANTHER" id="PTHR43531:SF11">
    <property type="entry name" value="METHYL-ACCEPTING CHEMOTAXIS PROTEIN 3"/>
    <property type="match status" value="1"/>
</dbReference>
<dbReference type="EMBL" id="BAVR01000078">
    <property type="protein sequence ID" value="GAE90583.1"/>
    <property type="molecule type" value="Genomic_DNA"/>
</dbReference>
<dbReference type="GO" id="GO:0006935">
    <property type="term" value="P:chemotaxis"/>
    <property type="evidence" value="ECO:0007669"/>
    <property type="project" value="UniProtKB-KW"/>
</dbReference>
<reference evidence="6" key="1">
    <citation type="journal article" date="2014" name="Genome Announc.">
        <title>Draft Genome Sequence of Clostridium straminisolvens Strain JCM 21531T, Isolated from a Cellulose-Degrading Bacterial Community.</title>
        <authorList>
            <person name="Yuki M."/>
            <person name="Oshima K."/>
            <person name="Suda W."/>
            <person name="Sakamoto M."/>
            <person name="Kitamura K."/>
            <person name="Iida T."/>
            <person name="Hattori M."/>
            <person name="Ohkuma M."/>
        </authorList>
    </citation>
    <scope>NUCLEOTIDE SEQUENCE [LARGE SCALE GENOMIC DNA]</scope>
    <source>
        <strain evidence="6">JCM 21531</strain>
    </source>
</reference>
<accession>W4VCQ9</accession>
<feature type="transmembrane region" description="Helical" evidence="4">
    <location>
        <begin position="21"/>
        <end position="38"/>
    </location>
</feature>
<keyword evidence="3" id="KW-0807">Transducer</keyword>
<feature type="domain" description="Methyl-accepting transducer" evidence="5">
    <location>
        <begin position="218"/>
        <end position="357"/>
    </location>
</feature>
<dbReference type="RefSeq" id="WP_243467802.1">
    <property type="nucleotide sequence ID" value="NZ_BAVR01000078.1"/>
</dbReference>
<evidence type="ECO:0000313" key="6">
    <source>
        <dbReference type="EMBL" id="GAE90583.1"/>
    </source>
</evidence>
<dbReference type="Gene3D" id="1.10.287.950">
    <property type="entry name" value="Methyl-accepting chemotaxis protein"/>
    <property type="match status" value="1"/>
</dbReference>
<comment type="caution">
    <text evidence="6">The sequence shown here is derived from an EMBL/GenBank/DDBJ whole genome shotgun (WGS) entry which is preliminary data.</text>
</comment>
<feature type="transmembrane region" description="Helical" evidence="4">
    <location>
        <begin position="50"/>
        <end position="67"/>
    </location>
</feature>
<gene>
    <name evidence="6" type="ORF">JCM21531_4206</name>
</gene>
<evidence type="ECO:0000256" key="3">
    <source>
        <dbReference type="PROSITE-ProRule" id="PRU00284"/>
    </source>
</evidence>
<keyword evidence="7" id="KW-1185">Reference proteome</keyword>
<evidence type="ECO:0000313" key="7">
    <source>
        <dbReference type="Proteomes" id="UP000019109"/>
    </source>
</evidence>
<dbReference type="AlphaFoldDB" id="W4VCQ9"/>
<dbReference type="PROSITE" id="PS50111">
    <property type="entry name" value="CHEMOTAXIS_TRANSDUC_2"/>
    <property type="match status" value="1"/>
</dbReference>
<organism evidence="6 7">
    <name type="scientific">Acetivibrio straminisolvens JCM 21531</name>
    <dbReference type="NCBI Taxonomy" id="1294263"/>
    <lineage>
        <taxon>Bacteria</taxon>
        <taxon>Bacillati</taxon>
        <taxon>Bacillota</taxon>
        <taxon>Clostridia</taxon>
        <taxon>Eubacteriales</taxon>
        <taxon>Oscillospiraceae</taxon>
        <taxon>Acetivibrio</taxon>
    </lineage>
</organism>